<reference evidence="2" key="1">
    <citation type="submission" date="2017-02" db="EMBL/GenBank/DDBJ databases">
        <authorList>
            <person name="Varghese N."/>
            <person name="Submissions S."/>
        </authorList>
    </citation>
    <scope>NUCLEOTIDE SEQUENCE [LARGE SCALE GENOMIC DNA]</scope>
    <source>
        <strain evidence="2">DSM 22385</strain>
    </source>
</reference>
<organism evidence="1 2">
    <name type="scientific">Daejeonella lutea</name>
    <dbReference type="NCBI Taxonomy" id="572036"/>
    <lineage>
        <taxon>Bacteria</taxon>
        <taxon>Pseudomonadati</taxon>
        <taxon>Bacteroidota</taxon>
        <taxon>Sphingobacteriia</taxon>
        <taxon>Sphingobacteriales</taxon>
        <taxon>Sphingobacteriaceae</taxon>
        <taxon>Daejeonella</taxon>
    </lineage>
</organism>
<dbReference type="AlphaFoldDB" id="A0A1T5CXY6"/>
<dbReference type="OrthoDB" id="1062680at2"/>
<accession>A0A1T5CXY6</accession>
<dbReference type="RefSeq" id="WP_139377443.1">
    <property type="nucleotide sequence ID" value="NZ_FUYR01000002.1"/>
</dbReference>
<sequence>MKKSAFFLFLIISHLMGCREPYDPALDNNIISSLVVEGMINAEGITTINISRTQRLVEKSVRKFEAGAKVEIEGDNNSKFALTDKGDGVYASAANSLPRDRKYRLRIKTAAGREYLSDYASVKTTPPVAVTWKQDAEGVKVFANTKDPSGSSLYYHWLTEETWEIMSPLITRYRVTVRTNNTFSVGNRSAEDQQGARHCWNTVRSANILSATVIQSNNTISDFSLIDIPNGSEKLDIRYSVLVWQYSVSREAFEFFEVMKKNSEKMGSVFDPQPTFARGNISSISDPNELVVGFVDCSVPSSQRIFITSQEAKNWKHAIVCQTSYVANNPVDLRAALPNDNTLISTALISDTPAPNGAEVILGYNVVKAECVDCRTKGNNIKPAFW</sequence>
<dbReference type="Pfam" id="PF14054">
    <property type="entry name" value="DUF4249"/>
    <property type="match status" value="1"/>
</dbReference>
<dbReference type="STRING" id="572036.SAMN05661099_2017"/>
<evidence type="ECO:0008006" key="3">
    <source>
        <dbReference type="Google" id="ProtNLM"/>
    </source>
</evidence>
<proteinExistence type="predicted"/>
<gene>
    <name evidence="1" type="ORF">SAMN05661099_2017</name>
</gene>
<name>A0A1T5CXY6_9SPHI</name>
<dbReference type="InterPro" id="IPR025345">
    <property type="entry name" value="DUF4249"/>
</dbReference>
<keyword evidence="2" id="KW-1185">Reference proteome</keyword>
<evidence type="ECO:0000313" key="1">
    <source>
        <dbReference type="EMBL" id="SKB64378.1"/>
    </source>
</evidence>
<protein>
    <recommendedName>
        <fullName evidence="3">DUF4249 domain-containing protein</fullName>
    </recommendedName>
</protein>
<evidence type="ECO:0000313" key="2">
    <source>
        <dbReference type="Proteomes" id="UP000189981"/>
    </source>
</evidence>
<dbReference type="EMBL" id="FUYR01000002">
    <property type="protein sequence ID" value="SKB64378.1"/>
    <property type="molecule type" value="Genomic_DNA"/>
</dbReference>
<dbReference type="Proteomes" id="UP000189981">
    <property type="component" value="Unassembled WGS sequence"/>
</dbReference>